<accession>A0ABX1AP57</accession>
<sequence length="112" mass="11874">MTDTPTPPALRELGAELGPVWRDANIRTGPSLSHPVTEVVLPDPARSYHGEAWTPGEVVVEGENPVGVITSDVWIRIGTDRWSSAVNFEPARLAGLLPGHAPRVTPHGADAG</sequence>
<dbReference type="EMBL" id="JAAVJB010000042">
    <property type="protein sequence ID" value="NJP66257.1"/>
    <property type="molecule type" value="Genomic_DNA"/>
</dbReference>
<gene>
    <name evidence="1" type="ORF">HCJ92_08120</name>
</gene>
<reference evidence="1 2" key="1">
    <citation type="submission" date="2020-03" db="EMBL/GenBank/DDBJ databases">
        <title>Draft genome of Streptomyces sp. ventii, isolated from the Axial Seamount in the Pacific Ocean, and resequencing of the two type strains Streptomyces lonarensis strain NCL 716 and Streptomyces bohaiensis strain 11A07.</title>
        <authorList>
            <person name="Loughran R.M."/>
            <person name="Pfannmuller K.M."/>
            <person name="Wasson B.J."/>
            <person name="Deadmond M.C."/>
            <person name="Paddock B.E."/>
            <person name="Koyack M.J."/>
            <person name="Gallegos D.A."/>
            <person name="Mitchell E.A."/>
            <person name="Ushijima B."/>
            <person name="Saw J.H."/>
            <person name="Mcphail K.L."/>
            <person name="Videau P."/>
        </authorList>
    </citation>
    <scope>NUCLEOTIDE SEQUENCE [LARGE SCALE GENOMIC DNA]</scope>
    <source>
        <strain evidence="2">5675061</strain>
    </source>
</reference>
<evidence type="ECO:0000313" key="1">
    <source>
        <dbReference type="EMBL" id="NJP66257.1"/>
    </source>
</evidence>
<proteinExistence type="predicted"/>
<dbReference type="Proteomes" id="UP000746503">
    <property type="component" value="Unassembled WGS sequence"/>
</dbReference>
<name>A0ABX1AP57_9ACTN</name>
<organism evidence="1 2">
    <name type="scientific">Streptomyces spiramenti</name>
    <dbReference type="NCBI Taxonomy" id="2720606"/>
    <lineage>
        <taxon>Bacteria</taxon>
        <taxon>Bacillati</taxon>
        <taxon>Actinomycetota</taxon>
        <taxon>Actinomycetes</taxon>
        <taxon>Kitasatosporales</taxon>
        <taxon>Streptomycetaceae</taxon>
        <taxon>Streptomyces</taxon>
    </lineage>
</organism>
<keyword evidence="2" id="KW-1185">Reference proteome</keyword>
<protein>
    <submittedName>
        <fullName evidence="1">Uncharacterized protein</fullName>
    </submittedName>
</protein>
<comment type="caution">
    <text evidence="1">The sequence shown here is derived from an EMBL/GenBank/DDBJ whole genome shotgun (WGS) entry which is preliminary data.</text>
</comment>
<dbReference type="RefSeq" id="WP_167932779.1">
    <property type="nucleotide sequence ID" value="NZ_JAAVJB010000042.1"/>
</dbReference>
<evidence type="ECO:0000313" key="2">
    <source>
        <dbReference type="Proteomes" id="UP000746503"/>
    </source>
</evidence>